<evidence type="ECO:0000313" key="1">
    <source>
        <dbReference type="EMBL" id="KKL04468.1"/>
    </source>
</evidence>
<comment type="caution">
    <text evidence="1">The sequence shown here is derived from an EMBL/GenBank/DDBJ whole genome shotgun (WGS) entry which is preliminary data.</text>
</comment>
<sequence>MTLTKADLQEEVDQLRRDLAMCSCWNREIGGRVLSIWRCIDFKDYLKSCGLEWCPPCTAQVVQEHKLAQRIARQA</sequence>
<protein>
    <submittedName>
        <fullName evidence="1">Uncharacterized protein</fullName>
    </submittedName>
</protein>
<dbReference type="EMBL" id="LAZR01044510">
    <property type="protein sequence ID" value="KKL04468.1"/>
    <property type="molecule type" value="Genomic_DNA"/>
</dbReference>
<proteinExistence type="predicted"/>
<gene>
    <name evidence="1" type="ORF">LCGC14_2615760</name>
</gene>
<name>A0A0F9CX79_9ZZZZ</name>
<dbReference type="AlphaFoldDB" id="A0A0F9CX79"/>
<reference evidence="1" key="1">
    <citation type="journal article" date="2015" name="Nature">
        <title>Complex archaea that bridge the gap between prokaryotes and eukaryotes.</title>
        <authorList>
            <person name="Spang A."/>
            <person name="Saw J.H."/>
            <person name="Jorgensen S.L."/>
            <person name="Zaremba-Niedzwiedzka K."/>
            <person name="Martijn J."/>
            <person name="Lind A.E."/>
            <person name="van Eijk R."/>
            <person name="Schleper C."/>
            <person name="Guy L."/>
            <person name="Ettema T.J."/>
        </authorList>
    </citation>
    <scope>NUCLEOTIDE SEQUENCE</scope>
</reference>
<organism evidence="1">
    <name type="scientific">marine sediment metagenome</name>
    <dbReference type="NCBI Taxonomy" id="412755"/>
    <lineage>
        <taxon>unclassified sequences</taxon>
        <taxon>metagenomes</taxon>
        <taxon>ecological metagenomes</taxon>
    </lineage>
</organism>
<accession>A0A0F9CX79</accession>